<feature type="domain" description="RRM" evidence="11">
    <location>
        <begin position="102"/>
        <end position="208"/>
    </location>
</feature>
<evidence type="ECO:0000256" key="5">
    <source>
        <dbReference type="ARBA" id="ARBA00022737"/>
    </source>
</evidence>
<dbReference type="AlphaFoldDB" id="A0A022REW7"/>
<name>A0A022REW7_ERYGU</name>
<feature type="compositionally biased region" description="Basic and acidic residues" evidence="9">
    <location>
        <begin position="291"/>
        <end position="302"/>
    </location>
</feature>
<feature type="compositionally biased region" description="Acidic residues" evidence="9">
    <location>
        <begin position="71"/>
        <end position="89"/>
    </location>
</feature>
<keyword evidence="6 8" id="KW-0694">RNA-binding</keyword>
<evidence type="ECO:0000259" key="11">
    <source>
        <dbReference type="PROSITE" id="PS50102"/>
    </source>
</evidence>
<dbReference type="GO" id="GO:0003729">
    <property type="term" value="F:mRNA binding"/>
    <property type="evidence" value="ECO:0000318"/>
    <property type="project" value="GO_Central"/>
</dbReference>
<reference evidence="12 13" key="1">
    <citation type="journal article" date="2013" name="Proc. Natl. Acad. Sci. U.S.A.">
        <title>Fine-scale variation in meiotic recombination in Mimulus inferred from population shotgun sequencing.</title>
        <authorList>
            <person name="Hellsten U."/>
            <person name="Wright K.M."/>
            <person name="Jenkins J."/>
            <person name="Shu S."/>
            <person name="Yuan Y."/>
            <person name="Wessler S.R."/>
            <person name="Schmutz J."/>
            <person name="Willis J.H."/>
            <person name="Rokhsar D.S."/>
        </authorList>
    </citation>
    <scope>NUCLEOTIDE SEQUENCE [LARGE SCALE GENOMIC DNA]</scope>
    <source>
        <strain evidence="13">cv. DUN x IM62</strain>
    </source>
</reference>
<evidence type="ECO:0000313" key="13">
    <source>
        <dbReference type="Proteomes" id="UP000030748"/>
    </source>
</evidence>
<dbReference type="GO" id="GO:0009507">
    <property type="term" value="C:chloroplast"/>
    <property type="evidence" value="ECO:0007669"/>
    <property type="project" value="UniProtKB-SubCell"/>
</dbReference>
<keyword evidence="2" id="KW-0150">Chloroplast</keyword>
<protein>
    <recommendedName>
        <fullName evidence="11">RRM domain-containing protein</fullName>
    </recommendedName>
</protein>
<feature type="compositionally biased region" description="Basic and acidic residues" evidence="9">
    <location>
        <begin position="267"/>
        <end position="285"/>
    </location>
</feature>
<keyword evidence="10" id="KW-1133">Transmembrane helix</keyword>
<feature type="domain" description="RRM" evidence="11">
    <location>
        <begin position="320"/>
        <end position="398"/>
    </location>
</feature>
<evidence type="ECO:0000256" key="8">
    <source>
        <dbReference type="PROSITE-ProRule" id="PRU00176"/>
    </source>
</evidence>
<keyword evidence="10" id="KW-0812">Transmembrane</keyword>
<evidence type="ECO:0000256" key="6">
    <source>
        <dbReference type="ARBA" id="ARBA00022884"/>
    </source>
</evidence>
<evidence type="ECO:0000256" key="2">
    <source>
        <dbReference type="ARBA" id="ARBA00022528"/>
    </source>
</evidence>
<dbReference type="InterPro" id="IPR000504">
    <property type="entry name" value="RRM_dom"/>
</dbReference>
<dbReference type="STRING" id="4155.A0A022REW7"/>
<dbReference type="InterPro" id="IPR048289">
    <property type="entry name" value="RRM2_NsCP33-like"/>
</dbReference>
<dbReference type="Proteomes" id="UP000030748">
    <property type="component" value="Unassembled WGS sequence"/>
</dbReference>
<dbReference type="GO" id="GO:1990904">
    <property type="term" value="C:ribonucleoprotein complex"/>
    <property type="evidence" value="ECO:0007669"/>
    <property type="project" value="UniProtKB-KW"/>
</dbReference>
<feature type="region of interest" description="Disordered" evidence="9">
    <location>
        <begin position="71"/>
        <end position="94"/>
    </location>
</feature>
<evidence type="ECO:0000256" key="3">
    <source>
        <dbReference type="ARBA" id="ARBA00022640"/>
    </source>
</evidence>
<dbReference type="eggNOG" id="KOG0118">
    <property type="taxonomic scope" value="Eukaryota"/>
</dbReference>
<evidence type="ECO:0000256" key="10">
    <source>
        <dbReference type="SAM" id="Phobius"/>
    </source>
</evidence>
<dbReference type="PROSITE" id="PS50102">
    <property type="entry name" value="RRM"/>
    <property type="match status" value="2"/>
</dbReference>
<keyword evidence="4" id="KW-0507">mRNA processing</keyword>
<gene>
    <name evidence="12" type="ORF">MIMGU_mgv1a022002mg</name>
</gene>
<feature type="transmembrane region" description="Helical" evidence="10">
    <location>
        <begin position="140"/>
        <end position="163"/>
    </location>
</feature>
<feature type="compositionally biased region" description="Low complexity" evidence="9">
    <location>
        <begin position="217"/>
        <end position="251"/>
    </location>
</feature>
<dbReference type="InterPro" id="IPR035979">
    <property type="entry name" value="RBD_domain_sf"/>
</dbReference>
<keyword evidence="10" id="KW-0472">Membrane</keyword>
<dbReference type="InterPro" id="IPR012677">
    <property type="entry name" value="Nucleotide-bd_a/b_plait_sf"/>
</dbReference>
<dbReference type="SMART" id="SM00360">
    <property type="entry name" value="RRM"/>
    <property type="match status" value="2"/>
</dbReference>
<proteinExistence type="predicted"/>
<keyword evidence="3" id="KW-0934">Plastid</keyword>
<comment type="subcellular location">
    <subcellularLocation>
        <location evidence="1">Plastid</location>
        <location evidence="1">Chloroplast</location>
    </subcellularLocation>
</comment>
<dbReference type="CDD" id="cd21608">
    <property type="entry name" value="RRM2_NsCP33_like"/>
    <property type="match status" value="1"/>
</dbReference>
<dbReference type="GO" id="GO:1901259">
    <property type="term" value="P:chloroplast rRNA processing"/>
    <property type="evidence" value="ECO:0000318"/>
    <property type="project" value="GO_Central"/>
</dbReference>
<evidence type="ECO:0000256" key="4">
    <source>
        <dbReference type="ARBA" id="ARBA00022664"/>
    </source>
</evidence>
<dbReference type="Pfam" id="PF00076">
    <property type="entry name" value="RRM_1"/>
    <property type="match status" value="2"/>
</dbReference>
<dbReference type="SUPFAM" id="SSF54928">
    <property type="entry name" value="RNA-binding domain, RBD"/>
    <property type="match status" value="2"/>
</dbReference>
<evidence type="ECO:0000256" key="1">
    <source>
        <dbReference type="ARBA" id="ARBA00004229"/>
    </source>
</evidence>
<dbReference type="Gene3D" id="3.30.70.330">
    <property type="match status" value="2"/>
</dbReference>
<keyword evidence="7" id="KW-0687">Ribonucleoprotein</keyword>
<keyword evidence="13" id="KW-1185">Reference proteome</keyword>
<evidence type="ECO:0000313" key="12">
    <source>
        <dbReference type="EMBL" id="EYU38539.1"/>
    </source>
</evidence>
<dbReference type="InterPro" id="IPR050502">
    <property type="entry name" value="Euk_RNA-bind_prot"/>
</dbReference>
<evidence type="ECO:0000256" key="9">
    <source>
        <dbReference type="SAM" id="MobiDB-lite"/>
    </source>
</evidence>
<accession>A0A022REW7</accession>
<organism evidence="12 13">
    <name type="scientific">Erythranthe guttata</name>
    <name type="common">Yellow monkey flower</name>
    <name type="synonym">Mimulus guttatus</name>
    <dbReference type="NCBI Taxonomy" id="4155"/>
    <lineage>
        <taxon>Eukaryota</taxon>
        <taxon>Viridiplantae</taxon>
        <taxon>Streptophyta</taxon>
        <taxon>Embryophyta</taxon>
        <taxon>Tracheophyta</taxon>
        <taxon>Spermatophyta</taxon>
        <taxon>Magnoliopsida</taxon>
        <taxon>eudicotyledons</taxon>
        <taxon>Gunneridae</taxon>
        <taxon>Pentapetalae</taxon>
        <taxon>asterids</taxon>
        <taxon>lamiids</taxon>
        <taxon>Lamiales</taxon>
        <taxon>Phrymaceae</taxon>
        <taxon>Erythranthe</taxon>
    </lineage>
</organism>
<feature type="region of interest" description="Disordered" evidence="9">
    <location>
        <begin position="198"/>
        <end position="319"/>
    </location>
</feature>
<dbReference type="GO" id="GO:0006397">
    <property type="term" value="P:mRNA processing"/>
    <property type="evidence" value="ECO:0007669"/>
    <property type="project" value="UniProtKB-KW"/>
</dbReference>
<dbReference type="PANTHER" id="PTHR48025">
    <property type="entry name" value="OS02G0815200 PROTEIN"/>
    <property type="match status" value="1"/>
</dbReference>
<sequence length="404" mass="44009">MSASLQFFSLTPQTLPAHHSSSAAAVSASSLLAPHSLKPLPKLVLSFNSIGSYAAHPASRFVRNVAFSSEVDEEVDEDEEDEDEDEDSDFSGADEQSYSADVKLFVGNLPFTVDSSALAGLFERAGNVEMVEDKISQDGIIVMNLLSVYICSSSVFGVCVLYMDKQSGRSRGFAFVTMGSVKEAEAAVQQFNGYELQGRPLRVNSGPPPPKTENSFRDNNSSFRDNNSSYRDNNSSYRDNNSSYRDNNSSYRGDRSSSRGDGNSFRGGDRSSSRGGDRPSFRGGDDSSSYRGDRSSSFRGGDDSSSFRGNRDRSSSDSSNRLYVGNLAWGVDNLTLETLFGEQGRVQEASVVYDRESGRSRGFGFVTYGSSKDVDNAISALDGLDVKGRTIRVSRAEARPKREF</sequence>
<evidence type="ECO:0000256" key="7">
    <source>
        <dbReference type="ARBA" id="ARBA00023274"/>
    </source>
</evidence>
<keyword evidence="5" id="KW-0677">Repeat</keyword>
<dbReference type="EMBL" id="KI630480">
    <property type="protein sequence ID" value="EYU38539.1"/>
    <property type="molecule type" value="Genomic_DNA"/>
</dbReference>
<dbReference type="PANTHER" id="PTHR48025:SF1">
    <property type="entry name" value="RRM DOMAIN-CONTAINING PROTEIN"/>
    <property type="match status" value="1"/>
</dbReference>